<evidence type="ECO:0000256" key="2">
    <source>
        <dbReference type="ARBA" id="ARBA00022741"/>
    </source>
</evidence>
<dbReference type="Gene3D" id="3.40.50.10240">
    <property type="entry name" value="Thiamin pyrophosphokinase, catalytic domain"/>
    <property type="match status" value="1"/>
</dbReference>
<dbReference type="NCBIfam" id="TIGR01378">
    <property type="entry name" value="thi_PPkinase"/>
    <property type="match status" value="1"/>
</dbReference>
<dbReference type="AlphaFoldDB" id="A0A1Q8E755"/>
<organism evidence="7 8">
    <name type="scientific">Streptococcus cuniculi</name>
    <dbReference type="NCBI Taxonomy" id="1432788"/>
    <lineage>
        <taxon>Bacteria</taxon>
        <taxon>Bacillati</taxon>
        <taxon>Bacillota</taxon>
        <taxon>Bacilli</taxon>
        <taxon>Lactobacillales</taxon>
        <taxon>Streptococcaceae</taxon>
        <taxon>Streptococcus</taxon>
    </lineage>
</organism>
<dbReference type="SMART" id="SM00983">
    <property type="entry name" value="TPK_B1_binding"/>
    <property type="match status" value="1"/>
</dbReference>
<proteinExistence type="predicted"/>
<gene>
    <name evidence="7" type="ORF">BU202_06220</name>
</gene>
<reference evidence="8" key="1">
    <citation type="submission" date="2016-12" db="EMBL/GenBank/DDBJ databases">
        <authorList>
            <person name="Gulvik C.A."/>
        </authorList>
    </citation>
    <scope>NUCLEOTIDE SEQUENCE [LARGE SCALE GENOMIC DNA]</scope>
    <source>
        <strain evidence="8">NED12-00049-6B</strain>
    </source>
</reference>
<dbReference type="InterPro" id="IPR053149">
    <property type="entry name" value="TPK"/>
</dbReference>
<dbReference type="Proteomes" id="UP000186890">
    <property type="component" value="Unassembled WGS sequence"/>
</dbReference>
<dbReference type="GO" id="GO:0030975">
    <property type="term" value="F:thiamine binding"/>
    <property type="evidence" value="ECO:0007669"/>
    <property type="project" value="InterPro"/>
</dbReference>
<dbReference type="Pfam" id="PF04265">
    <property type="entry name" value="TPK_B1_binding"/>
    <property type="match status" value="1"/>
</dbReference>
<dbReference type="EMBL" id="MSJM01000005">
    <property type="protein sequence ID" value="OLF47623.1"/>
    <property type="molecule type" value="Genomic_DNA"/>
</dbReference>
<dbReference type="GO" id="GO:0004788">
    <property type="term" value="F:thiamine diphosphokinase activity"/>
    <property type="evidence" value="ECO:0007669"/>
    <property type="project" value="UniProtKB-UniRule"/>
</dbReference>
<dbReference type="GO" id="GO:0009229">
    <property type="term" value="P:thiamine diphosphate biosynthetic process"/>
    <property type="evidence" value="ECO:0007669"/>
    <property type="project" value="InterPro"/>
</dbReference>
<dbReference type="InterPro" id="IPR006282">
    <property type="entry name" value="Thi_PPkinase"/>
</dbReference>
<dbReference type="EC" id="2.7.6.2" evidence="5"/>
<dbReference type="OrthoDB" id="9804377at2"/>
<evidence type="ECO:0000256" key="3">
    <source>
        <dbReference type="ARBA" id="ARBA00022777"/>
    </source>
</evidence>
<evidence type="ECO:0000313" key="7">
    <source>
        <dbReference type="EMBL" id="OLF47623.1"/>
    </source>
</evidence>
<accession>A0A1Q8E755</accession>
<comment type="caution">
    <text evidence="7">The sequence shown here is derived from an EMBL/GenBank/DDBJ whole genome shotgun (WGS) entry which is preliminary data.</text>
</comment>
<dbReference type="GO" id="GO:0016301">
    <property type="term" value="F:kinase activity"/>
    <property type="evidence" value="ECO:0007669"/>
    <property type="project" value="UniProtKB-KW"/>
</dbReference>
<name>A0A1Q8E755_9STRE</name>
<keyword evidence="3 7" id="KW-0418">Kinase</keyword>
<keyword evidence="8" id="KW-1185">Reference proteome</keyword>
<dbReference type="GO" id="GO:0005524">
    <property type="term" value="F:ATP binding"/>
    <property type="evidence" value="ECO:0007669"/>
    <property type="project" value="UniProtKB-KW"/>
</dbReference>
<dbReference type="GO" id="GO:0006772">
    <property type="term" value="P:thiamine metabolic process"/>
    <property type="evidence" value="ECO:0007669"/>
    <property type="project" value="UniProtKB-UniRule"/>
</dbReference>
<evidence type="ECO:0000256" key="1">
    <source>
        <dbReference type="ARBA" id="ARBA00022679"/>
    </source>
</evidence>
<evidence type="ECO:0000256" key="4">
    <source>
        <dbReference type="ARBA" id="ARBA00022840"/>
    </source>
</evidence>
<dbReference type="InterPro" id="IPR007371">
    <property type="entry name" value="TPK_catalytic"/>
</dbReference>
<dbReference type="PANTHER" id="PTHR41299">
    <property type="entry name" value="THIAMINE PYROPHOSPHOKINASE"/>
    <property type="match status" value="1"/>
</dbReference>
<dbReference type="Pfam" id="PF04263">
    <property type="entry name" value="TPK_catalytic"/>
    <property type="match status" value="1"/>
</dbReference>
<dbReference type="RefSeq" id="WP_075104930.1">
    <property type="nucleotide sequence ID" value="NZ_MSJM01000005.1"/>
</dbReference>
<evidence type="ECO:0000313" key="8">
    <source>
        <dbReference type="Proteomes" id="UP000186890"/>
    </source>
</evidence>
<dbReference type="InterPro" id="IPR007373">
    <property type="entry name" value="Thiamin_PyroPKinase_B1-bd"/>
</dbReference>
<keyword evidence="4" id="KW-0067">ATP-binding</keyword>
<keyword evidence="2" id="KW-0547">Nucleotide-binding</keyword>
<evidence type="ECO:0000259" key="6">
    <source>
        <dbReference type="SMART" id="SM00983"/>
    </source>
</evidence>
<evidence type="ECO:0000256" key="5">
    <source>
        <dbReference type="NCBIfam" id="TIGR01378"/>
    </source>
</evidence>
<dbReference type="InterPro" id="IPR036759">
    <property type="entry name" value="TPK_catalytic_sf"/>
</dbReference>
<dbReference type="PANTHER" id="PTHR41299:SF1">
    <property type="entry name" value="THIAMINE PYROPHOSPHOKINASE"/>
    <property type="match status" value="1"/>
</dbReference>
<feature type="domain" description="Thiamin pyrophosphokinase thiamin-binding" evidence="6">
    <location>
        <begin position="139"/>
        <end position="202"/>
    </location>
</feature>
<keyword evidence="1" id="KW-0808">Transferase</keyword>
<dbReference type="CDD" id="cd07995">
    <property type="entry name" value="TPK"/>
    <property type="match status" value="1"/>
</dbReference>
<protein>
    <recommendedName>
        <fullName evidence="5">Thiamine diphosphokinase</fullName>
        <ecNumber evidence="5">2.7.6.2</ecNumber>
    </recommendedName>
</protein>
<sequence length="210" mass="23524">MTKIALIAGGDIDGISSSYDLYVGVDRGSLYLLEHDLPLDMAIGDFDSVTASERQRIAQAAAVFVEAPAEKDDTDLELALKAVFARYPSAMVTVYGAFGGRLDHMMSNLFLASEPDLAPYMRQIELVDAWNIVRFYPAGLHQISPIEGMTYVSFMPADESRLTIAHAKYPLNESNYFFKKCYSSNEFIGKEIECIIDKGYMVLIYSRDRR</sequence>
<dbReference type="SUPFAM" id="SSF63999">
    <property type="entry name" value="Thiamin pyrophosphokinase, catalytic domain"/>
    <property type="match status" value="1"/>
</dbReference>